<organism evidence="2">
    <name type="scientific">viral metagenome</name>
    <dbReference type="NCBI Taxonomy" id="1070528"/>
    <lineage>
        <taxon>unclassified sequences</taxon>
        <taxon>metagenomes</taxon>
        <taxon>organismal metagenomes</taxon>
    </lineage>
</organism>
<protein>
    <submittedName>
        <fullName evidence="2">Uncharacterized protein</fullName>
    </submittedName>
</protein>
<keyword evidence="1" id="KW-0472">Membrane</keyword>
<feature type="transmembrane region" description="Helical" evidence="1">
    <location>
        <begin position="12"/>
        <end position="32"/>
    </location>
</feature>
<feature type="transmembrane region" description="Helical" evidence="1">
    <location>
        <begin position="170"/>
        <end position="189"/>
    </location>
</feature>
<evidence type="ECO:0000256" key="1">
    <source>
        <dbReference type="SAM" id="Phobius"/>
    </source>
</evidence>
<sequence>MVQKALGYDITNMTLVAFAGIVIKLFLGGSYSEDGSSGPAGAAMWGYGLVSIALLTIMVISFGLTSRMAKVQELSTIAFVKALFMHSLPSLLLLGILVWIIYLNAAYYKRINQNKVASEYANYSTVSTVLIIIQIIVLFKYLVDELKIGEGGSEAKLDIEQALKSKLASVTYLVSLGNIMLAAIMNIILEFFSTDG</sequence>
<keyword evidence="1" id="KW-1133">Transmembrane helix</keyword>
<name>A0A6C0CP61_9ZZZZ</name>
<feature type="transmembrane region" description="Helical" evidence="1">
    <location>
        <begin position="77"/>
        <end position="102"/>
    </location>
</feature>
<feature type="transmembrane region" description="Helical" evidence="1">
    <location>
        <begin position="44"/>
        <end position="65"/>
    </location>
</feature>
<dbReference type="EMBL" id="MN739467">
    <property type="protein sequence ID" value="QHT06261.1"/>
    <property type="molecule type" value="Genomic_DNA"/>
</dbReference>
<accession>A0A6C0CP61</accession>
<evidence type="ECO:0000313" key="2">
    <source>
        <dbReference type="EMBL" id="QHT06261.1"/>
    </source>
</evidence>
<keyword evidence="1" id="KW-0812">Transmembrane</keyword>
<dbReference type="AlphaFoldDB" id="A0A6C0CP61"/>
<feature type="transmembrane region" description="Helical" evidence="1">
    <location>
        <begin position="122"/>
        <end position="143"/>
    </location>
</feature>
<proteinExistence type="predicted"/>
<reference evidence="2" key="1">
    <citation type="journal article" date="2020" name="Nature">
        <title>Giant virus diversity and host interactions through global metagenomics.</title>
        <authorList>
            <person name="Schulz F."/>
            <person name="Roux S."/>
            <person name="Paez-Espino D."/>
            <person name="Jungbluth S."/>
            <person name="Walsh D.A."/>
            <person name="Denef V.J."/>
            <person name="McMahon K.D."/>
            <person name="Konstantinidis K.T."/>
            <person name="Eloe-Fadrosh E.A."/>
            <person name="Kyrpides N.C."/>
            <person name="Woyke T."/>
        </authorList>
    </citation>
    <scope>NUCLEOTIDE SEQUENCE</scope>
    <source>
        <strain evidence="2">GVMAG-M-3300021425-30</strain>
    </source>
</reference>